<reference evidence="1 2" key="1">
    <citation type="submission" date="2018-06" db="EMBL/GenBank/DDBJ databases">
        <authorList>
            <consortium name="Pathogen Informatics"/>
            <person name="Doyle S."/>
        </authorList>
    </citation>
    <scope>NUCLEOTIDE SEQUENCE [LARGE SCALE GENOMIC DNA]</scope>
    <source>
        <strain evidence="1 2">NCTC11087</strain>
    </source>
</reference>
<keyword evidence="2" id="KW-1185">Reference proteome</keyword>
<name>A0A380LPZ5_9FIRM</name>
<proteinExistence type="predicted"/>
<dbReference type="OrthoDB" id="3035923at2"/>
<evidence type="ECO:0000313" key="2">
    <source>
        <dbReference type="Proteomes" id="UP000255523"/>
    </source>
</evidence>
<protein>
    <submittedName>
        <fullName evidence="1">Uncharacterized protein</fullName>
    </submittedName>
</protein>
<dbReference type="GeneID" id="77462772"/>
<sequence>MNVRAEENGYGCPVRTLIDHGTVENQEFLNAVMNNENLDFTDENIIIEYYADGTASITHIIDQNLVEVFTPLTKSDEEAIKNISNAKNQARSAGLILLWQGIVELGKFVGTAGSIVSWACKVISITGLGNPCEYVTKALVNSIGSAPKARFEITQYMQKDASCPYPPNSLQCSQPPYAYKKTTYRRVA</sequence>
<dbReference type="Proteomes" id="UP000255523">
    <property type="component" value="Unassembled WGS sequence"/>
</dbReference>
<dbReference type="EMBL" id="UHFX01000003">
    <property type="protein sequence ID" value="SUO04902.1"/>
    <property type="molecule type" value="Genomic_DNA"/>
</dbReference>
<accession>A0A380LPZ5</accession>
<dbReference type="RefSeq" id="WP_022790514.1">
    <property type="nucleotide sequence ID" value="NZ_CAUWMU010000017.1"/>
</dbReference>
<evidence type="ECO:0000313" key="1">
    <source>
        <dbReference type="EMBL" id="SUO04902.1"/>
    </source>
</evidence>
<gene>
    <name evidence="1" type="ORF">NCTC11087_01831</name>
</gene>
<dbReference type="AlphaFoldDB" id="A0A380LPZ5"/>
<organism evidence="1 2">
    <name type="scientific">Faecalicoccus pleomorphus</name>
    <dbReference type="NCBI Taxonomy" id="1323"/>
    <lineage>
        <taxon>Bacteria</taxon>
        <taxon>Bacillati</taxon>
        <taxon>Bacillota</taxon>
        <taxon>Erysipelotrichia</taxon>
        <taxon>Erysipelotrichales</taxon>
        <taxon>Erysipelotrichaceae</taxon>
        <taxon>Faecalicoccus</taxon>
    </lineage>
</organism>